<comment type="caution">
    <text evidence="2">The sequence shown here is derived from an EMBL/GenBank/DDBJ whole genome shotgun (WGS) entry which is preliminary data.</text>
</comment>
<dbReference type="Proteomes" id="UP001500827">
    <property type="component" value="Unassembled WGS sequence"/>
</dbReference>
<evidence type="ECO:0000256" key="1">
    <source>
        <dbReference type="SAM" id="MobiDB-lite"/>
    </source>
</evidence>
<proteinExistence type="predicted"/>
<gene>
    <name evidence="2" type="ORF">GCM10022276_12840</name>
</gene>
<reference evidence="3" key="1">
    <citation type="journal article" date="2019" name="Int. J. Syst. Evol. Microbiol.">
        <title>The Global Catalogue of Microorganisms (GCM) 10K type strain sequencing project: providing services to taxonomists for standard genome sequencing and annotation.</title>
        <authorList>
            <consortium name="The Broad Institute Genomics Platform"/>
            <consortium name="The Broad Institute Genome Sequencing Center for Infectious Disease"/>
            <person name="Wu L."/>
            <person name="Ma J."/>
        </authorList>
    </citation>
    <scope>NUCLEOTIDE SEQUENCE [LARGE SCALE GENOMIC DNA]</scope>
    <source>
        <strain evidence="3">JCM 17543</strain>
    </source>
</reference>
<sequence>MGLNAVLYSQLLENIVTTEPKPETNIEEVSSQLRGGLETCRSVIDNYRTLLTQAEAPETPDNDEGDGDLIEARR</sequence>
<feature type="compositionally biased region" description="Acidic residues" evidence="1">
    <location>
        <begin position="58"/>
        <end position="74"/>
    </location>
</feature>
<protein>
    <submittedName>
        <fullName evidence="2">Uncharacterized protein</fullName>
    </submittedName>
</protein>
<keyword evidence="3" id="KW-1185">Reference proteome</keyword>
<feature type="region of interest" description="Disordered" evidence="1">
    <location>
        <begin position="52"/>
        <end position="74"/>
    </location>
</feature>
<evidence type="ECO:0000313" key="2">
    <source>
        <dbReference type="EMBL" id="GAA3895186.1"/>
    </source>
</evidence>
<dbReference type="RefSeq" id="WP_344698847.1">
    <property type="nucleotide sequence ID" value="NZ_BAABBM010000001.1"/>
</dbReference>
<organism evidence="2 3">
    <name type="scientific">Sphingomonas limnosediminicola</name>
    <dbReference type="NCBI Taxonomy" id="940133"/>
    <lineage>
        <taxon>Bacteria</taxon>
        <taxon>Pseudomonadati</taxon>
        <taxon>Pseudomonadota</taxon>
        <taxon>Alphaproteobacteria</taxon>
        <taxon>Sphingomonadales</taxon>
        <taxon>Sphingomonadaceae</taxon>
        <taxon>Sphingomonas</taxon>
    </lineage>
</organism>
<dbReference type="EMBL" id="BAABBM010000001">
    <property type="protein sequence ID" value="GAA3895186.1"/>
    <property type="molecule type" value="Genomic_DNA"/>
</dbReference>
<name>A0ABP7L920_9SPHN</name>
<accession>A0ABP7L920</accession>
<evidence type="ECO:0000313" key="3">
    <source>
        <dbReference type="Proteomes" id="UP001500827"/>
    </source>
</evidence>